<dbReference type="Proteomes" id="UP001345963">
    <property type="component" value="Unassembled WGS sequence"/>
</dbReference>
<organism evidence="2 3">
    <name type="scientific">Ataeniobius toweri</name>
    <dbReference type="NCBI Taxonomy" id="208326"/>
    <lineage>
        <taxon>Eukaryota</taxon>
        <taxon>Metazoa</taxon>
        <taxon>Chordata</taxon>
        <taxon>Craniata</taxon>
        <taxon>Vertebrata</taxon>
        <taxon>Euteleostomi</taxon>
        <taxon>Actinopterygii</taxon>
        <taxon>Neopterygii</taxon>
        <taxon>Teleostei</taxon>
        <taxon>Neoteleostei</taxon>
        <taxon>Acanthomorphata</taxon>
        <taxon>Ovalentaria</taxon>
        <taxon>Atherinomorphae</taxon>
        <taxon>Cyprinodontiformes</taxon>
        <taxon>Goodeidae</taxon>
        <taxon>Ataeniobius</taxon>
    </lineage>
</organism>
<sequence length="74" mass="8173">MQLPKNSPGNTRKNLTVKTSPELSLENSPPPWTDSQTQQLHYCSPRLHIILPQLNSSSSPFDVSSPGSSSIIHY</sequence>
<name>A0ABU7AX90_9TELE</name>
<evidence type="ECO:0000313" key="2">
    <source>
        <dbReference type="EMBL" id="MED6242495.1"/>
    </source>
</evidence>
<feature type="region of interest" description="Disordered" evidence="1">
    <location>
        <begin position="1"/>
        <end position="38"/>
    </location>
</feature>
<evidence type="ECO:0000256" key="1">
    <source>
        <dbReference type="SAM" id="MobiDB-lite"/>
    </source>
</evidence>
<protein>
    <submittedName>
        <fullName evidence="2">Uncharacterized protein</fullName>
    </submittedName>
</protein>
<accession>A0ABU7AX90</accession>
<reference evidence="2 3" key="1">
    <citation type="submission" date="2021-07" db="EMBL/GenBank/DDBJ databases">
        <authorList>
            <person name="Palmer J.M."/>
        </authorList>
    </citation>
    <scope>NUCLEOTIDE SEQUENCE [LARGE SCALE GENOMIC DNA]</scope>
    <source>
        <strain evidence="2 3">AT_MEX2019</strain>
        <tissue evidence="2">Muscle</tissue>
    </source>
</reference>
<feature type="compositionally biased region" description="Polar residues" evidence="1">
    <location>
        <begin position="1"/>
        <end position="19"/>
    </location>
</feature>
<evidence type="ECO:0000313" key="3">
    <source>
        <dbReference type="Proteomes" id="UP001345963"/>
    </source>
</evidence>
<feature type="region of interest" description="Disordered" evidence="1">
    <location>
        <begin position="55"/>
        <end position="74"/>
    </location>
</feature>
<keyword evidence="3" id="KW-1185">Reference proteome</keyword>
<dbReference type="EMBL" id="JAHUTI010031111">
    <property type="protein sequence ID" value="MED6242495.1"/>
    <property type="molecule type" value="Genomic_DNA"/>
</dbReference>
<comment type="caution">
    <text evidence="2">The sequence shown here is derived from an EMBL/GenBank/DDBJ whole genome shotgun (WGS) entry which is preliminary data.</text>
</comment>
<gene>
    <name evidence="2" type="ORF">ATANTOWER_005459</name>
</gene>
<proteinExistence type="predicted"/>
<feature type="compositionally biased region" description="Low complexity" evidence="1">
    <location>
        <begin position="56"/>
        <end position="74"/>
    </location>
</feature>